<sequence length="51" mass="6088">MQPRKIARFRFVRKPLDINGLANSRLFIDKSGKRNAIFRFTSWLLMAMFMP</sequence>
<name>A0AAU8KU17_9VIRU</name>
<evidence type="ECO:0000313" key="1">
    <source>
        <dbReference type="EMBL" id="XCN26835.1"/>
    </source>
</evidence>
<accession>A0AAU8KU17</accession>
<proteinExistence type="predicted"/>
<dbReference type="EMBL" id="PP813865">
    <property type="protein sequence ID" value="XCN26835.1"/>
    <property type="molecule type" value="Genomic_DNA"/>
</dbReference>
<organism evidence="1">
    <name type="scientific">Pseudomonas phage vB_PaeS_FBPa28</name>
    <dbReference type="NCBI Taxonomy" id="3231241"/>
    <lineage>
        <taxon>Viruses</taxon>
    </lineage>
</organism>
<protein>
    <submittedName>
        <fullName evidence="1">Uncharacterized protein</fullName>
    </submittedName>
</protein>
<reference evidence="1" key="1">
    <citation type="submission" date="2024-05" db="EMBL/GenBank/DDBJ databases">
        <title>Defense systems in Pseudomonas aeruginosa.</title>
        <authorList>
            <person name="van den Berg D.F."/>
            <person name="Costa R.A."/>
        </authorList>
    </citation>
    <scope>NUCLEOTIDE SEQUENCE</scope>
</reference>